<evidence type="ECO:0000313" key="5">
    <source>
        <dbReference type="Proteomes" id="UP000310477"/>
    </source>
</evidence>
<reference evidence="4 5" key="1">
    <citation type="submission" date="2019-04" db="EMBL/GenBank/DDBJ databases">
        <title>Pedobacter sp. AR-2-6 sp. nov., isolated from Arctic soil.</title>
        <authorList>
            <person name="Dahal R.H."/>
            <person name="Kim D.-U."/>
        </authorList>
    </citation>
    <scope>NUCLEOTIDE SEQUENCE [LARGE SCALE GENOMIC DNA]</scope>
    <source>
        <strain evidence="4 5">AR-2-6</strain>
    </source>
</reference>
<protein>
    <submittedName>
        <fullName evidence="4">DUF2807 domain-containing protein</fullName>
    </submittedName>
</protein>
<dbReference type="EMBL" id="SWBO01000010">
    <property type="protein sequence ID" value="TKB98085.1"/>
    <property type="molecule type" value="Genomic_DNA"/>
</dbReference>
<name>A0A4U1C1T4_9SPHI</name>
<keyword evidence="5" id="KW-1185">Reference proteome</keyword>
<evidence type="ECO:0000313" key="4">
    <source>
        <dbReference type="EMBL" id="TKB98085.1"/>
    </source>
</evidence>
<sequence>MKFFNSIKTTSLVLLITVSASLTAIAQNSKNISVKAFNEITVSSGIDLYLTQANNETVTIKGNEDLIKDVIVEQRGGLLIIKYKDGISWGRMFKNESIKAYVNFKSIKALIASGGSDVFTQNNLKADALKLIASGGSDLKLTLAVKDLSLTVSGGSDAVLKGSGENLIATASGGSDIDAFAYIVNNAKIAASGGSDANVFVNKALEASASGGSDVSYKGNAALKKTSSSKSGDVRRVK</sequence>
<dbReference type="RefSeq" id="WP_136878008.1">
    <property type="nucleotide sequence ID" value="NZ_SWBO01000010.1"/>
</dbReference>
<dbReference type="Pfam" id="PF10988">
    <property type="entry name" value="DUF2807"/>
    <property type="match status" value="1"/>
</dbReference>
<gene>
    <name evidence="4" type="ORF">FA045_15620</name>
</gene>
<accession>A0A4U1C1T4</accession>
<evidence type="ECO:0000259" key="3">
    <source>
        <dbReference type="Pfam" id="PF10988"/>
    </source>
</evidence>
<proteinExistence type="predicted"/>
<dbReference type="Proteomes" id="UP000310477">
    <property type="component" value="Unassembled WGS sequence"/>
</dbReference>
<evidence type="ECO:0000256" key="2">
    <source>
        <dbReference type="SAM" id="SignalP"/>
    </source>
</evidence>
<feature type="region of interest" description="Disordered" evidence="1">
    <location>
        <begin position="210"/>
        <end position="238"/>
    </location>
</feature>
<dbReference type="OrthoDB" id="942536at2"/>
<organism evidence="4 5">
    <name type="scientific">Pedobacter cryotolerans</name>
    <dbReference type="NCBI Taxonomy" id="2571270"/>
    <lineage>
        <taxon>Bacteria</taxon>
        <taxon>Pseudomonadati</taxon>
        <taxon>Bacteroidota</taxon>
        <taxon>Sphingobacteriia</taxon>
        <taxon>Sphingobacteriales</taxon>
        <taxon>Sphingobacteriaceae</taxon>
        <taxon>Pedobacter</taxon>
    </lineage>
</organism>
<comment type="caution">
    <text evidence="4">The sequence shown here is derived from an EMBL/GenBank/DDBJ whole genome shotgun (WGS) entry which is preliminary data.</text>
</comment>
<dbReference type="AlphaFoldDB" id="A0A4U1C1T4"/>
<dbReference type="Gene3D" id="2.160.20.120">
    <property type="match status" value="1"/>
</dbReference>
<feature type="chain" id="PRO_5020402318" evidence="2">
    <location>
        <begin position="27"/>
        <end position="238"/>
    </location>
</feature>
<feature type="signal peptide" evidence="2">
    <location>
        <begin position="1"/>
        <end position="26"/>
    </location>
</feature>
<feature type="domain" description="Putative auto-transporter adhesin head GIN" evidence="3">
    <location>
        <begin position="36"/>
        <end position="221"/>
    </location>
</feature>
<dbReference type="InterPro" id="IPR021255">
    <property type="entry name" value="DUF2807"/>
</dbReference>
<evidence type="ECO:0000256" key="1">
    <source>
        <dbReference type="SAM" id="MobiDB-lite"/>
    </source>
</evidence>
<keyword evidence="2" id="KW-0732">Signal</keyword>